<dbReference type="Proteomes" id="UP001431209">
    <property type="component" value="Unassembled WGS sequence"/>
</dbReference>
<reference evidence="2 3" key="1">
    <citation type="submission" date="2024-03" db="EMBL/GenBank/DDBJ databases">
        <title>The Acrasis kona genome and developmental transcriptomes reveal deep origins of eukaryotic multicellular pathways.</title>
        <authorList>
            <person name="Sheikh S."/>
            <person name="Fu C.-J."/>
            <person name="Brown M.W."/>
            <person name="Baldauf S.L."/>
        </authorList>
    </citation>
    <scope>NUCLEOTIDE SEQUENCE [LARGE SCALE GENOMIC DNA]</scope>
    <source>
        <strain evidence="2 3">ATCC MYA-3509</strain>
    </source>
</reference>
<comment type="caution">
    <text evidence="2">The sequence shown here is derived from an EMBL/GenBank/DDBJ whole genome shotgun (WGS) entry which is preliminary data.</text>
</comment>
<protein>
    <submittedName>
        <fullName evidence="2">Serine/threonine-protein phosphatase 6 regulatory subunit 3</fullName>
    </submittedName>
</protein>
<gene>
    <name evidence="2" type="ORF">AKO1_013964</name>
</gene>
<dbReference type="EMBL" id="JAOPGA020000979">
    <property type="protein sequence ID" value="KAL0483702.1"/>
    <property type="molecule type" value="Genomic_DNA"/>
</dbReference>
<dbReference type="AlphaFoldDB" id="A0AAW2Z350"/>
<feature type="region of interest" description="Disordered" evidence="1">
    <location>
        <begin position="349"/>
        <end position="393"/>
    </location>
</feature>
<evidence type="ECO:0000313" key="3">
    <source>
        <dbReference type="Proteomes" id="UP001431209"/>
    </source>
</evidence>
<organism evidence="2 3">
    <name type="scientific">Acrasis kona</name>
    <dbReference type="NCBI Taxonomy" id="1008807"/>
    <lineage>
        <taxon>Eukaryota</taxon>
        <taxon>Discoba</taxon>
        <taxon>Heterolobosea</taxon>
        <taxon>Tetramitia</taxon>
        <taxon>Eutetramitia</taxon>
        <taxon>Acrasidae</taxon>
        <taxon>Acrasis</taxon>
    </lineage>
</organism>
<evidence type="ECO:0000256" key="1">
    <source>
        <dbReference type="SAM" id="MobiDB-lite"/>
    </source>
</evidence>
<proteinExistence type="predicted"/>
<feature type="compositionally biased region" description="Basic and acidic residues" evidence="1">
    <location>
        <begin position="362"/>
        <end position="377"/>
    </location>
</feature>
<accession>A0AAW2Z350</accession>
<sequence>MSKELSRTYLDEGLGLLSLLAMQTSQSLSHKIQKVLKYIQDQLTAIHSSTKDPNIRIYRDFVDDVLYFLKVITSTPFYNLFCNTSPISSQLESFSDIVNNIATSPLVLSISQQQHQLFQEFNVTLTILILANPSERNKNTVLSRFYYYIRRLFLTDHILDKLLNPIFHDNIRKEDRRARIIILKHIIIKCNDYISFLEKIPDYITKYITSKNMADKRLKSNLFVIASMYMKNLNQEHLHLKIKFEVDFFWKVLNLQSTQKDFKDECFELIKMLIPMYKIESVFHIFNTITKTTSYIEDHNSLKAIMSALAMNPNFNPYETTLSDAFDKIKCKNSVWFIETALKQDATQPVLSPEHSCDSSIESEHSPNKQSLEEARSQNDVSTPSDVEEHDPDDEFDIENHILESKKITTAFKKVTFKKLASQVQRKGCSQENVEIQNFQIKPSCDFVFDINSPPIDGEENQDVEFSL</sequence>
<evidence type="ECO:0000313" key="2">
    <source>
        <dbReference type="EMBL" id="KAL0483702.1"/>
    </source>
</evidence>
<name>A0AAW2Z350_9EUKA</name>
<keyword evidence="3" id="KW-1185">Reference proteome</keyword>